<feature type="domain" description="R3H" evidence="2">
    <location>
        <begin position="89"/>
        <end position="155"/>
    </location>
</feature>
<gene>
    <name evidence="3" type="ORF">DSM104329_05760</name>
</gene>
<reference evidence="3" key="1">
    <citation type="journal article" date="2022" name="Int. J. Syst. Evol. Microbiol.">
        <title>Pseudomonas aegrilactucae sp. nov. and Pseudomonas morbosilactucae sp. nov., pathogens causing bacterial rot of lettuce in Japan.</title>
        <authorList>
            <person name="Sawada H."/>
            <person name="Fujikawa T."/>
            <person name="Satou M."/>
        </authorList>
    </citation>
    <scope>NUCLEOTIDE SEQUENCE</scope>
    <source>
        <strain evidence="3">0166_1</strain>
    </source>
</reference>
<dbReference type="KEGG" id="sbae:DSM104329_05760"/>
<dbReference type="InterPro" id="IPR015946">
    <property type="entry name" value="KH_dom-like_a/b"/>
</dbReference>
<dbReference type="AlphaFoldDB" id="A0A9E6Y334"/>
<proteinExistence type="predicted"/>
<dbReference type="EMBL" id="CP087164">
    <property type="protein sequence ID" value="UGS39324.1"/>
    <property type="molecule type" value="Genomic_DNA"/>
</dbReference>
<accession>A0A9E6Y334</accession>
<dbReference type="InterPro" id="IPR036867">
    <property type="entry name" value="R3H_dom_sf"/>
</dbReference>
<dbReference type="SMART" id="SM00393">
    <property type="entry name" value="R3H"/>
    <property type="match status" value="1"/>
</dbReference>
<dbReference type="Pfam" id="PF13083">
    <property type="entry name" value="KH_KhpA-B"/>
    <property type="match status" value="1"/>
</dbReference>
<dbReference type="RefSeq" id="WP_259313328.1">
    <property type="nucleotide sequence ID" value="NZ_CP087164.1"/>
</dbReference>
<dbReference type="Gene3D" id="3.30.1370.50">
    <property type="entry name" value="R3H-like domain"/>
    <property type="match status" value="1"/>
</dbReference>
<dbReference type="InterPro" id="IPR038008">
    <property type="entry name" value="Jag_KH"/>
</dbReference>
<dbReference type="InterPro" id="IPR039247">
    <property type="entry name" value="KhpB"/>
</dbReference>
<evidence type="ECO:0000256" key="1">
    <source>
        <dbReference type="SAM" id="MobiDB-lite"/>
    </source>
</evidence>
<dbReference type="InterPro" id="IPR001374">
    <property type="entry name" value="R3H_dom"/>
</dbReference>
<dbReference type="InterPro" id="IPR034079">
    <property type="entry name" value="R3H_KhpB"/>
</dbReference>
<dbReference type="PANTHER" id="PTHR35800:SF1">
    <property type="entry name" value="RNA-BINDING PROTEIN KHPB"/>
    <property type="match status" value="1"/>
</dbReference>
<dbReference type="SUPFAM" id="SSF82708">
    <property type="entry name" value="R3H domain"/>
    <property type="match status" value="1"/>
</dbReference>
<dbReference type="PROSITE" id="PS51061">
    <property type="entry name" value="R3H"/>
    <property type="match status" value="1"/>
</dbReference>
<sequence length="158" mass="17478">MSVDSTEARDTIRELLETISDALGLEEAEVVVREEDDTIVGALEGGDMGLFIGRHGQTIDAVQHLAQRIVFRGRPSELRIVIDAAGYRDRRATALRRQADEAADEALRYGREVALDAMVASERKLVHEHLRDRGDVETHSEGDEPDRHLVVSPAGGRE</sequence>
<dbReference type="CDD" id="cd02644">
    <property type="entry name" value="R3H_jag"/>
    <property type="match status" value="1"/>
</dbReference>
<keyword evidence="4" id="KW-1185">Reference proteome</keyword>
<dbReference type="Gene3D" id="3.30.300.20">
    <property type="match status" value="1"/>
</dbReference>
<dbReference type="PANTHER" id="PTHR35800">
    <property type="entry name" value="PROTEIN JAG"/>
    <property type="match status" value="1"/>
</dbReference>
<name>A0A9E6Y334_9ACTN</name>
<protein>
    <recommendedName>
        <fullName evidence="2">R3H domain-containing protein</fullName>
    </recommendedName>
</protein>
<evidence type="ECO:0000259" key="2">
    <source>
        <dbReference type="PROSITE" id="PS51061"/>
    </source>
</evidence>
<feature type="compositionally biased region" description="Basic and acidic residues" evidence="1">
    <location>
        <begin position="131"/>
        <end position="149"/>
    </location>
</feature>
<dbReference type="GO" id="GO:0003723">
    <property type="term" value="F:RNA binding"/>
    <property type="evidence" value="ECO:0007669"/>
    <property type="project" value="InterPro"/>
</dbReference>
<feature type="region of interest" description="Disordered" evidence="1">
    <location>
        <begin position="131"/>
        <end position="158"/>
    </location>
</feature>
<evidence type="ECO:0000313" key="4">
    <source>
        <dbReference type="Proteomes" id="UP001162834"/>
    </source>
</evidence>
<organism evidence="3 4">
    <name type="scientific">Capillimicrobium parvum</name>
    <dbReference type="NCBI Taxonomy" id="2884022"/>
    <lineage>
        <taxon>Bacteria</taxon>
        <taxon>Bacillati</taxon>
        <taxon>Actinomycetota</taxon>
        <taxon>Thermoleophilia</taxon>
        <taxon>Solirubrobacterales</taxon>
        <taxon>Capillimicrobiaceae</taxon>
        <taxon>Capillimicrobium</taxon>
    </lineage>
</organism>
<dbReference type="Proteomes" id="UP001162834">
    <property type="component" value="Chromosome"/>
</dbReference>
<evidence type="ECO:0000313" key="3">
    <source>
        <dbReference type="EMBL" id="UGS39324.1"/>
    </source>
</evidence>
<dbReference type="Pfam" id="PF01424">
    <property type="entry name" value="R3H"/>
    <property type="match status" value="1"/>
</dbReference>
<dbReference type="CDD" id="cd02414">
    <property type="entry name" value="KH-II_Jag"/>
    <property type="match status" value="1"/>
</dbReference>